<keyword evidence="4 6" id="KW-0472">Membrane</keyword>
<gene>
    <name evidence="7" type="ORF">SISNIDRAFT_414499</name>
</gene>
<evidence type="ECO:0000256" key="6">
    <source>
        <dbReference type="SAM" id="Phobius"/>
    </source>
</evidence>
<evidence type="ECO:0000256" key="4">
    <source>
        <dbReference type="ARBA" id="ARBA00023136"/>
    </source>
</evidence>
<evidence type="ECO:0000256" key="2">
    <source>
        <dbReference type="ARBA" id="ARBA00022692"/>
    </source>
</evidence>
<dbReference type="SUPFAM" id="SSF103481">
    <property type="entry name" value="Multidrug resistance efflux transporter EmrE"/>
    <property type="match status" value="1"/>
</dbReference>
<accession>A0A164S2Q0</accession>
<dbReference type="PANTHER" id="PTHR10231">
    <property type="entry name" value="NUCLEOTIDE-SUGAR TRANSMEMBRANE TRANSPORTER"/>
    <property type="match status" value="1"/>
</dbReference>
<feature type="transmembrane region" description="Helical" evidence="6">
    <location>
        <begin position="31"/>
        <end position="50"/>
    </location>
</feature>
<dbReference type="OrthoDB" id="408493at2759"/>
<dbReference type="AlphaFoldDB" id="A0A164S2Q0"/>
<comment type="subcellular location">
    <subcellularLocation>
        <location evidence="1">Membrane</location>
        <topology evidence="1">Multi-pass membrane protein</topology>
    </subcellularLocation>
</comment>
<keyword evidence="7" id="KW-0762">Sugar transport</keyword>
<evidence type="ECO:0000256" key="1">
    <source>
        <dbReference type="ARBA" id="ARBA00004141"/>
    </source>
</evidence>
<dbReference type="Proteomes" id="UP000076722">
    <property type="component" value="Unassembled WGS sequence"/>
</dbReference>
<feature type="transmembrane region" description="Helical" evidence="6">
    <location>
        <begin position="299"/>
        <end position="321"/>
    </location>
</feature>
<keyword evidence="3 6" id="KW-1133">Transmembrane helix</keyword>
<name>A0A164S2Q0_9AGAM</name>
<feature type="region of interest" description="Disordered" evidence="5">
    <location>
        <begin position="351"/>
        <end position="374"/>
    </location>
</feature>
<reference evidence="7 8" key="1">
    <citation type="journal article" date="2016" name="Mol. Biol. Evol.">
        <title>Comparative Genomics of Early-Diverging Mushroom-Forming Fungi Provides Insights into the Origins of Lignocellulose Decay Capabilities.</title>
        <authorList>
            <person name="Nagy L.G."/>
            <person name="Riley R."/>
            <person name="Tritt A."/>
            <person name="Adam C."/>
            <person name="Daum C."/>
            <person name="Floudas D."/>
            <person name="Sun H."/>
            <person name="Yadav J.S."/>
            <person name="Pangilinan J."/>
            <person name="Larsson K.H."/>
            <person name="Matsuura K."/>
            <person name="Barry K."/>
            <person name="Labutti K."/>
            <person name="Kuo R."/>
            <person name="Ohm R.A."/>
            <person name="Bhattacharya S.S."/>
            <person name="Shirouzu T."/>
            <person name="Yoshinaga Y."/>
            <person name="Martin F.M."/>
            <person name="Grigoriev I.V."/>
            <person name="Hibbett D.S."/>
        </authorList>
    </citation>
    <scope>NUCLEOTIDE SEQUENCE [LARGE SCALE GENOMIC DNA]</scope>
    <source>
        <strain evidence="7 8">HHB9708</strain>
    </source>
</reference>
<dbReference type="PIRSF" id="PIRSF005799">
    <property type="entry name" value="UDP-gal_transpt"/>
    <property type="match status" value="1"/>
</dbReference>
<feature type="transmembrane region" description="Helical" evidence="6">
    <location>
        <begin position="224"/>
        <end position="245"/>
    </location>
</feature>
<dbReference type="InterPro" id="IPR007271">
    <property type="entry name" value="Nuc_sug_transpt"/>
</dbReference>
<sequence length="374" mass="40962">MAPSENGVSLLSAKSKSADNSPLIFGFPLKYVSLLVLAIQNATLTIVMHYSRVSSVATYSAASAVLLNEIFKGSISFSVAVYGRRGRPSDRLKEVWREVFSQDCWKLSIPAILYVIQNNLQYTAISNLSAATFQVTYQMKILTTAFFSVVMLHKPLSRTKWLSLLLLAVGVGVVQVQTGSGKSMRSHGMSPLKGFGAVLAACMTSGLAGVYFEMVLKNTKTDLWVRNVQLSLFSLVPSLVPIIFADPADTVYASLYERLFHDFGPWAWATVGIQVFGGLITAVVIKYSDNIMKGFATSLAIVISFVSSVILFGFPITPAFLAGSGTVLWATWIYNQPEVSRQESLPNIPLFNGPHHDAKEKKWTPEGSPMYHKP</sequence>
<dbReference type="STRING" id="1314777.A0A164S2Q0"/>
<evidence type="ECO:0000256" key="5">
    <source>
        <dbReference type="SAM" id="MobiDB-lite"/>
    </source>
</evidence>
<dbReference type="NCBIfam" id="TIGR00803">
    <property type="entry name" value="nst"/>
    <property type="match status" value="1"/>
</dbReference>
<feature type="transmembrane region" description="Helical" evidence="6">
    <location>
        <begin position="192"/>
        <end position="212"/>
    </location>
</feature>
<keyword evidence="8" id="KW-1185">Reference proteome</keyword>
<dbReference type="GO" id="GO:0015165">
    <property type="term" value="F:pyrimidine nucleotide-sugar transmembrane transporter activity"/>
    <property type="evidence" value="ECO:0007669"/>
    <property type="project" value="InterPro"/>
</dbReference>
<dbReference type="EMBL" id="KV419417">
    <property type="protein sequence ID" value="KZS91105.1"/>
    <property type="molecule type" value="Genomic_DNA"/>
</dbReference>
<evidence type="ECO:0000256" key="3">
    <source>
        <dbReference type="ARBA" id="ARBA00022989"/>
    </source>
</evidence>
<feature type="transmembrane region" description="Helical" evidence="6">
    <location>
        <begin position="265"/>
        <end position="287"/>
    </location>
</feature>
<feature type="transmembrane region" description="Helical" evidence="6">
    <location>
        <begin position="161"/>
        <end position="180"/>
    </location>
</feature>
<protein>
    <submittedName>
        <fullName evidence="7">Nucleotide-sugar transporter</fullName>
    </submittedName>
</protein>
<keyword evidence="2 6" id="KW-0812">Transmembrane</keyword>
<dbReference type="InterPro" id="IPR037185">
    <property type="entry name" value="EmrE-like"/>
</dbReference>
<dbReference type="Pfam" id="PF04142">
    <property type="entry name" value="Nuc_sug_transp"/>
    <property type="match status" value="1"/>
</dbReference>
<proteinExistence type="predicted"/>
<feature type="compositionally biased region" description="Basic and acidic residues" evidence="5">
    <location>
        <begin position="354"/>
        <end position="364"/>
    </location>
</feature>
<evidence type="ECO:0000313" key="8">
    <source>
        <dbReference type="Proteomes" id="UP000076722"/>
    </source>
</evidence>
<organism evidence="7 8">
    <name type="scientific">Sistotremastrum niveocremeum HHB9708</name>
    <dbReference type="NCBI Taxonomy" id="1314777"/>
    <lineage>
        <taxon>Eukaryota</taxon>
        <taxon>Fungi</taxon>
        <taxon>Dikarya</taxon>
        <taxon>Basidiomycota</taxon>
        <taxon>Agaricomycotina</taxon>
        <taxon>Agaricomycetes</taxon>
        <taxon>Sistotremastrales</taxon>
        <taxon>Sistotremastraceae</taxon>
        <taxon>Sertulicium</taxon>
        <taxon>Sertulicium niveocremeum</taxon>
    </lineage>
</organism>
<dbReference type="GO" id="GO:0000139">
    <property type="term" value="C:Golgi membrane"/>
    <property type="evidence" value="ECO:0007669"/>
    <property type="project" value="InterPro"/>
</dbReference>
<evidence type="ECO:0000313" key="7">
    <source>
        <dbReference type="EMBL" id="KZS91105.1"/>
    </source>
</evidence>
<keyword evidence="7" id="KW-0813">Transport</keyword>